<dbReference type="InterPro" id="IPR036259">
    <property type="entry name" value="MFS_trans_sf"/>
</dbReference>
<evidence type="ECO:0000256" key="4">
    <source>
        <dbReference type="ARBA" id="ARBA00023136"/>
    </source>
</evidence>
<keyword evidence="2 5" id="KW-0812">Transmembrane</keyword>
<keyword evidence="4 5" id="KW-0472">Membrane</keyword>
<feature type="transmembrane region" description="Helical" evidence="5">
    <location>
        <begin position="245"/>
        <end position="262"/>
    </location>
</feature>
<feature type="transmembrane region" description="Helical" evidence="5">
    <location>
        <begin position="208"/>
        <end position="233"/>
    </location>
</feature>
<keyword evidence="3 5" id="KW-1133">Transmembrane helix</keyword>
<keyword evidence="7" id="KW-1185">Reference proteome</keyword>
<evidence type="ECO:0000256" key="2">
    <source>
        <dbReference type="ARBA" id="ARBA00022692"/>
    </source>
</evidence>
<dbReference type="Gene3D" id="1.20.1250.20">
    <property type="entry name" value="MFS general substrate transporter like domains"/>
    <property type="match status" value="2"/>
</dbReference>
<organism evidence="6 7">
    <name type="scientific">Saccharothrix ecbatanensis</name>
    <dbReference type="NCBI Taxonomy" id="1105145"/>
    <lineage>
        <taxon>Bacteria</taxon>
        <taxon>Bacillati</taxon>
        <taxon>Actinomycetota</taxon>
        <taxon>Actinomycetes</taxon>
        <taxon>Pseudonocardiales</taxon>
        <taxon>Pseudonocardiaceae</taxon>
        <taxon>Saccharothrix</taxon>
    </lineage>
</organism>
<dbReference type="GO" id="GO:0016020">
    <property type="term" value="C:membrane"/>
    <property type="evidence" value="ECO:0007669"/>
    <property type="project" value="UniProtKB-SubCell"/>
</dbReference>
<dbReference type="PANTHER" id="PTHR23514">
    <property type="entry name" value="BYPASS OF STOP CODON PROTEIN 6"/>
    <property type="match status" value="1"/>
</dbReference>
<feature type="transmembrane region" description="Helical" evidence="5">
    <location>
        <begin position="12"/>
        <end position="31"/>
    </location>
</feature>
<feature type="transmembrane region" description="Helical" evidence="5">
    <location>
        <begin position="142"/>
        <end position="163"/>
    </location>
</feature>
<reference evidence="6 7" key="1">
    <citation type="submission" date="2020-08" db="EMBL/GenBank/DDBJ databases">
        <title>Sequencing the genomes of 1000 actinobacteria strains.</title>
        <authorList>
            <person name="Klenk H.-P."/>
        </authorList>
    </citation>
    <scope>NUCLEOTIDE SEQUENCE [LARGE SCALE GENOMIC DNA]</scope>
    <source>
        <strain evidence="6 7">DSM 45486</strain>
    </source>
</reference>
<protein>
    <submittedName>
        <fullName evidence="6">MFS family permease</fullName>
    </submittedName>
</protein>
<dbReference type="Proteomes" id="UP000552097">
    <property type="component" value="Unassembled WGS sequence"/>
</dbReference>
<dbReference type="InterPro" id="IPR011701">
    <property type="entry name" value="MFS"/>
</dbReference>
<dbReference type="SUPFAM" id="SSF103473">
    <property type="entry name" value="MFS general substrate transporter"/>
    <property type="match status" value="1"/>
</dbReference>
<evidence type="ECO:0000256" key="1">
    <source>
        <dbReference type="ARBA" id="ARBA00004141"/>
    </source>
</evidence>
<evidence type="ECO:0000313" key="7">
    <source>
        <dbReference type="Proteomes" id="UP000552097"/>
    </source>
</evidence>
<dbReference type="EMBL" id="JACHMO010000001">
    <property type="protein sequence ID" value="MBB5804356.1"/>
    <property type="molecule type" value="Genomic_DNA"/>
</dbReference>
<feature type="transmembrane region" description="Helical" evidence="5">
    <location>
        <begin position="169"/>
        <end position="188"/>
    </location>
</feature>
<dbReference type="Pfam" id="PF07690">
    <property type="entry name" value="MFS_1"/>
    <property type="match status" value="1"/>
</dbReference>
<evidence type="ECO:0000256" key="3">
    <source>
        <dbReference type="ARBA" id="ARBA00022989"/>
    </source>
</evidence>
<comment type="caution">
    <text evidence="6">The sequence shown here is derived from an EMBL/GenBank/DDBJ whole genome shotgun (WGS) entry which is preliminary data.</text>
</comment>
<feature type="transmembrane region" description="Helical" evidence="5">
    <location>
        <begin position="360"/>
        <end position="380"/>
    </location>
</feature>
<sequence>MSDVAVRAPARRARVATAIVFAVHAAVFAAWTPHIPAVKDRLELNDGTLGLTLLGAPVGSVAAMLLVGGWVARWGSRRVVLGVFVGYGLASPLLGLAWEPWALFVGLAVWGGFQGALDVAMNSQGIAVERGYGRPILSSFHAWWSFGGFVGVGLGAVAIAVGLDLTTQMFVVTGLVLLLAFPLTRAMLGDDHSVDEHRLGLPWRDKRVLLLGAIMFAGLLCEGAVGDWAALYLRETVGVPANRAAWGYAVFAALMFVGRVMGDRWVVRFGPARVVGGLAAVGAVGMAVALVVGEFWVALAGFGAFGLGLACIVPVAFSAAAAQSDAHAAQAIAGVATAGWAGFLLGPALIGLLSHASSQTWALAVLPVLCLGVVLGARSLGGRPSA</sequence>
<name>A0A7W9M1X6_9PSEU</name>
<gene>
    <name evidence="6" type="ORF">F4560_004124</name>
</gene>
<feature type="transmembrane region" description="Helical" evidence="5">
    <location>
        <begin position="298"/>
        <end position="319"/>
    </location>
</feature>
<feature type="transmembrane region" description="Helical" evidence="5">
    <location>
        <begin position="274"/>
        <end position="292"/>
    </location>
</feature>
<accession>A0A7W9M1X6</accession>
<dbReference type="AlphaFoldDB" id="A0A7W9M1X6"/>
<proteinExistence type="predicted"/>
<dbReference type="GO" id="GO:0022857">
    <property type="term" value="F:transmembrane transporter activity"/>
    <property type="evidence" value="ECO:0007669"/>
    <property type="project" value="InterPro"/>
</dbReference>
<evidence type="ECO:0000256" key="5">
    <source>
        <dbReference type="SAM" id="Phobius"/>
    </source>
</evidence>
<dbReference type="RefSeq" id="WP_184922182.1">
    <property type="nucleotide sequence ID" value="NZ_JACHMO010000001.1"/>
</dbReference>
<feature type="transmembrane region" description="Helical" evidence="5">
    <location>
        <begin position="79"/>
        <end position="95"/>
    </location>
</feature>
<feature type="transmembrane region" description="Helical" evidence="5">
    <location>
        <begin position="331"/>
        <end position="354"/>
    </location>
</feature>
<dbReference type="InterPro" id="IPR051788">
    <property type="entry name" value="MFS_Transporter"/>
</dbReference>
<dbReference type="CDD" id="cd17393">
    <property type="entry name" value="MFS_MosC_like"/>
    <property type="match status" value="1"/>
</dbReference>
<dbReference type="PANTHER" id="PTHR23514:SF13">
    <property type="entry name" value="INNER MEMBRANE PROTEIN YBJJ"/>
    <property type="match status" value="1"/>
</dbReference>
<comment type="subcellular location">
    <subcellularLocation>
        <location evidence="1">Membrane</location>
        <topology evidence="1">Multi-pass membrane protein</topology>
    </subcellularLocation>
</comment>
<evidence type="ECO:0000313" key="6">
    <source>
        <dbReference type="EMBL" id="MBB5804356.1"/>
    </source>
</evidence>
<feature type="transmembrane region" description="Helical" evidence="5">
    <location>
        <begin position="51"/>
        <end position="72"/>
    </location>
</feature>